<comment type="caution">
    <text evidence="1">The sequence shown here is derived from an EMBL/GenBank/DDBJ whole genome shotgun (WGS) entry which is preliminary data.</text>
</comment>
<evidence type="ECO:0000313" key="3">
    <source>
        <dbReference type="Proteomes" id="UP000540490"/>
    </source>
</evidence>
<gene>
    <name evidence="2" type="ORF">HLH25_16350</name>
    <name evidence="1" type="ORF">HLH26_16170</name>
</gene>
<dbReference type="AlphaFoldDB" id="A0A7W4INW3"/>
<sequence length="68" mass="7515">MTFRLTGALVIAYRMDAVFLLPIQAILFHLYGPAAVEAADFDGTIIVLLAQRAMTHARLPSQMRPDLT</sequence>
<dbReference type="Proteomes" id="UP000561077">
    <property type="component" value="Unassembled WGS sequence"/>
</dbReference>
<keyword evidence="3" id="KW-1185">Reference proteome</keyword>
<dbReference type="Proteomes" id="UP000540490">
    <property type="component" value="Unassembled WGS sequence"/>
</dbReference>
<accession>A0A7W4INW3</accession>
<proteinExistence type="predicted"/>
<evidence type="ECO:0000313" key="2">
    <source>
        <dbReference type="EMBL" id="MBB2195173.1"/>
    </source>
</evidence>
<protein>
    <submittedName>
        <fullName evidence="1">Uncharacterized protein</fullName>
    </submittedName>
</protein>
<dbReference type="EMBL" id="JABEQN010000023">
    <property type="protein sequence ID" value="MBB2195173.1"/>
    <property type="molecule type" value="Genomic_DNA"/>
</dbReference>
<organism evidence="1 4">
    <name type="scientific">Gluconacetobacter dulcium</name>
    <dbReference type="NCBI Taxonomy" id="2729096"/>
    <lineage>
        <taxon>Bacteria</taxon>
        <taxon>Pseudomonadati</taxon>
        <taxon>Pseudomonadota</taxon>
        <taxon>Alphaproteobacteria</taxon>
        <taxon>Acetobacterales</taxon>
        <taxon>Acetobacteraceae</taxon>
        <taxon>Gluconacetobacter</taxon>
    </lineage>
</organism>
<evidence type="ECO:0000313" key="1">
    <source>
        <dbReference type="EMBL" id="MBB2166037.1"/>
    </source>
</evidence>
<reference evidence="3 4" key="1">
    <citation type="submission" date="2020-04" db="EMBL/GenBank/DDBJ databases">
        <title>Description of novel Gluconacetobacter.</title>
        <authorList>
            <person name="Sombolestani A."/>
        </authorList>
    </citation>
    <scope>NUCLEOTIDE SEQUENCE [LARGE SCALE GENOMIC DNA]</scope>
    <source>
        <strain evidence="2 3">LMG 1728</strain>
        <strain evidence="1 4">LMG 1731</strain>
    </source>
</reference>
<evidence type="ECO:0000313" key="4">
    <source>
        <dbReference type="Proteomes" id="UP000561077"/>
    </source>
</evidence>
<dbReference type="EMBL" id="JABEQO010000023">
    <property type="protein sequence ID" value="MBB2166037.1"/>
    <property type="molecule type" value="Genomic_DNA"/>
</dbReference>
<name>A0A7W4INW3_9PROT</name>